<dbReference type="GO" id="GO:0004674">
    <property type="term" value="F:protein serine/threonine kinase activity"/>
    <property type="evidence" value="ECO:0007669"/>
    <property type="project" value="TreeGrafter"/>
</dbReference>
<accession>A0A8H6MZ86</accession>
<comment type="caution">
    <text evidence="3">The sequence shown here is derived from an EMBL/GenBank/DDBJ whole genome shotgun (WGS) entry which is preliminary data.</text>
</comment>
<dbReference type="InterPro" id="IPR011009">
    <property type="entry name" value="Kinase-like_dom_sf"/>
</dbReference>
<organism evidence="3 4">
    <name type="scientific">Colletotrichum plurivorum</name>
    <dbReference type="NCBI Taxonomy" id="2175906"/>
    <lineage>
        <taxon>Eukaryota</taxon>
        <taxon>Fungi</taxon>
        <taxon>Dikarya</taxon>
        <taxon>Ascomycota</taxon>
        <taxon>Pezizomycotina</taxon>
        <taxon>Sordariomycetes</taxon>
        <taxon>Hypocreomycetidae</taxon>
        <taxon>Glomerellales</taxon>
        <taxon>Glomerellaceae</taxon>
        <taxon>Colletotrichum</taxon>
        <taxon>Colletotrichum orchidearum species complex</taxon>
    </lineage>
</organism>
<proteinExistence type="predicted"/>
<dbReference type="AlphaFoldDB" id="A0A8H6MZ86"/>
<feature type="region of interest" description="Disordered" evidence="1">
    <location>
        <begin position="222"/>
        <end position="276"/>
    </location>
</feature>
<dbReference type="SUPFAM" id="SSF56112">
    <property type="entry name" value="Protein kinase-like (PK-like)"/>
    <property type="match status" value="1"/>
</dbReference>
<evidence type="ECO:0000259" key="2">
    <source>
        <dbReference type="PROSITE" id="PS50011"/>
    </source>
</evidence>
<feature type="domain" description="Protein kinase" evidence="2">
    <location>
        <begin position="561"/>
        <end position="915"/>
    </location>
</feature>
<dbReference type="EMBL" id="WIGO01000379">
    <property type="protein sequence ID" value="KAF6814519.1"/>
    <property type="molecule type" value="Genomic_DNA"/>
</dbReference>
<dbReference type="Gene3D" id="1.10.510.10">
    <property type="entry name" value="Transferase(Phosphotransferase) domain 1"/>
    <property type="match status" value="2"/>
</dbReference>
<reference evidence="3" key="1">
    <citation type="journal article" date="2020" name="Phytopathology">
        <title>Genome Sequence Resources of Colletotrichum truncatum, C. plurivorum, C. musicola, and C. sojae: Four Species Pathogenic to Soybean (Glycine max).</title>
        <authorList>
            <person name="Rogerio F."/>
            <person name="Boufleur T.R."/>
            <person name="Ciampi-Guillardi M."/>
            <person name="Sukno S.A."/>
            <person name="Thon M.R."/>
            <person name="Massola Junior N.S."/>
            <person name="Baroncelli R."/>
        </authorList>
    </citation>
    <scope>NUCLEOTIDE SEQUENCE</scope>
    <source>
        <strain evidence="3">LFN00145</strain>
    </source>
</reference>
<evidence type="ECO:0000256" key="1">
    <source>
        <dbReference type="SAM" id="MobiDB-lite"/>
    </source>
</evidence>
<dbReference type="Pfam" id="PF00069">
    <property type="entry name" value="Pkinase"/>
    <property type="match status" value="1"/>
</dbReference>
<evidence type="ECO:0000313" key="4">
    <source>
        <dbReference type="Proteomes" id="UP000654918"/>
    </source>
</evidence>
<keyword evidence="3" id="KW-0418">Kinase</keyword>
<dbReference type="SMART" id="SM00220">
    <property type="entry name" value="S_TKc"/>
    <property type="match status" value="1"/>
</dbReference>
<feature type="region of interest" description="Disordered" evidence="1">
    <location>
        <begin position="362"/>
        <end position="381"/>
    </location>
</feature>
<feature type="compositionally biased region" description="Polar residues" evidence="1">
    <location>
        <begin position="333"/>
        <end position="342"/>
    </location>
</feature>
<feature type="region of interest" description="Disordered" evidence="1">
    <location>
        <begin position="925"/>
        <end position="980"/>
    </location>
</feature>
<dbReference type="PROSITE" id="PS50011">
    <property type="entry name" value="PROTEIN_KINASE_DOM"/>
    <property type="match status" value="1"/>
</dbReference>
<dbReference type="Proteomes" id="UP000654918">
    <property type="component" value="Unassembled WGS sequence"/>
</dbReference>
<feature type="compositionally biased region" description="Low complexity" evidence="1">
    <location>
        <begin position="57"/>
        <end position="83"/>
    </location>
</feature>
<sequence>MPGKTTRPRIAQWISGLRSPRRHGKRQGATGAAYEYRQDAAATASVDSDLDSTATECSGQTSSSCSPPSLSLSSGTASSSASSLRDEPQVVAIQGVDEWALFLALEKEFGLRGFKINQRSDRYEIWAPRDIGELAFPHANIAARQRQAWGGLHCPQRLDATSERGMQARRQREIQLEQITVCSPPFPSLFIQPKEAPMPRTENSKAVRFLAPLDRFMSLRLRKGGGGHGAQGAAQKTPASDLNGASDLTDYRGSSPVVGRDMTIPNTPEQDTNNDEVIHSQNAVSRTQIDISYSGAHLDNATPAQGDDEELLKGTRGSWPRNSDGDLKVPTSFDRSASTTTDIAPKPCSNGGRNYESAYLRARYNPPSSPDGTPTSAPPLRDYCKSEKPVLRQVLIHLTSNSTVVQSALNPKSKFVPCTVLHDIMTFETVKLIFREIFKREPWTAEDIQRIAPHDRSKTGLRRIFAILIIINKHHDILRLLQLDQDLDDTYLPALDDPAHPSPTPEQTLLEDFFERQDWIDREKTLFRQTQWELMPVFFGNEGGHDVHYQCRSGDVLPLVKHVGGIHKQGGYGEVTSYLLHKDQQSLKRYTTRGAEHPVVVKRPHRLENRDDFDKEIDVLRRLTRSKRGQNHHLAKLLATFEVPKCASGTTGTDYYMMFEWADKTLDDLFKEARPTGRASDLHEWAAEQALGLATALRAMHKLKKAPDDPDDKTRGIHGDLKPPNILVYRNWNYPEGYRDGGRRDADTSDEELEIEGDFEGVSSSWSRTHSDGLGILQITDFGRSSFHHTLTVEDIKFTTLGGDYCPPELQLKLSVSPSLDIWTLGCLYLEILTWVLEGREGIDAFREKRDKTPGFLMDCHQCFYSVRGKEDGGEGIHISVSEAVLKWATRLYNSKNGSEFTRELLKLVLERMLVVEDKNNARRFKSVPDQRPEGVSKGRGRQRVDSGGASANRISTKDFGGEPGAPESPSASEVRQISRIPARELVQRLRDIRTGKGGSDYFAPSPVKKPHDFYGLPRNAIYSPSSYTQLIMEMKAEDADKKKKG</sequence>
<evidence type="ECO:0000313" key="3">
    <source>
        <dbReference type="EMBL" id="KAF6814519.1"/>
    </source>
</evidence>
<feature type="compositionally biased region" description="Basic and acidic residues" evidence="1">
    <location>
        <begin position="925"/>
        <end position="937"/>
    </location>
</feature>
<feature type="region of interest" description="Disordered" evidence="1">
    <location>
        <begin position="1"/>
        <end position="83"/>
    </location>
</feature>
<gene>
    <name evidence="3" type="ORF">CPLU01_14382</name>
</gene>
<dbReference type="GO" id="GO:0005524">
    <property type="term" value="F:ATP binding"/>
    <property type="evidence" value="ECO:0007669"/>
    <property type="project" value="InterPro"/>
</dbReference>
<dbReference type="PANTHER" id="PTHR24359">
    <property type="entry name" value="SERINE/THREONINE-PROTEIN KINASE SBK1"/>
    <property type="match status" value="1"/>
</dbReference>
<feature type="region of interest" description="Disordered" evidence="1">
    <location>
        <begin position="297"/>
        <end position="354"/>
    </location>
</feature>
<keyword evidence="4" id="KW-1185">Reference proteome</keyword>
<protein>
    <submittedName>
        <fullName evidence="3">Protein kinase-like (PK-like) protein</fullName>
    </submittedName>
</protein>
<keyword evidence="3" id="KW-0808">Transferase</keyword>
<dbReference type="PANTHER" id="PTHR24359:SF1">
    <property type="entry name" value="INHIBITOR OF NUCLEAR FACTOR KAPPA-B KINASE EPSILON SUBUNIT HOMOLOG 1-RELATED"/>
    <property type="match status" value="1"/>
</dbReference>
<dbReference type="InterPro" id="IPR000719">
    <property type="entry name" value="Prot_kinase_dom"/>
</dbReference>
<name>A0A8H6MZ86_9PEZI</name>